<comment type="function">
    <text evidence="2">Binds to DNA and alters its conformation. May be involved in regulation of gene expression, nucleoid organization and DNA protection.</text>
</comment>
<dbReference type="SUPFAM" id="SSF82607">
    <property type="entry name" value="YbaB-like"/>
    <property type="match status" value="1"/>
</dbReference>
<dbReference type="RefSeq" id="WP_166283773.1">
    <property type="nucleotide sequence ID" value="NZ_JAANNP010000028.1"/>
</dbReference>
<dbReference type="Proteomes" id="UP000800981">
    <property type="component" value="Unassembled WGS sequence"/>
</dbReference>
<comment type="subcellular location">
    <subcellularLocation>
        <location evidence="2">Cytoplasm</location>
        <location evidence="2">Nucleoid</location>
    </subcellularLocation>
</comment>
<protein>
    <recommendedName>
        <fullName evidence="2">Nucleoid-associated protein G9H71_16615</fullName>
    </recommendedName>
</protein>
<reference evidence="5 6" key="1">
    <citation type="submission" date="2020-03" db="EMBL/GenBank/DDBJ databases">
        <title>Two novel Motilibacter sp.</title>
        <authorList>
            <person name="Liu S."/>
        </authorList>
    </citation>
    <scope>NUCLEOTIDE SEQUENCE [LARGE SCALE GENOMIC DNA]</scope>
    <source>
        <strain evidence="5 6">E257</strain>
    </source>
</reference>
<keyword evidence="6" id="KW-1185">Reference proteome</keyword>
<dbReference type="InterPro" id="IPR036894">
    <property type="entry name" value="YbaB-like_sf"/>
</dbReference>
<evidence type="ECO:0000256" key="1">
    <source>
        <dbReference type="ARBA" id="ARBA00023125"/>
    </source>
</evidence>
<dbReference type="HAMAP" id="MF_00274">
    <property type="entry name" value="DNA_YbaB_EbfC"/>
    <property type="match status" value="1"/>
</dbReference>
<evidence type="ECO:0000313" key="6">
    <source>
        <dbReference type="Proteomes" id="UP000800981"/>
    </source>
</evidence>
<dbReference type="NCBIfam" id="TIGR00103">
    <property type="entry name" value="DNA_YbaB_EbfC"/>
    <property type="match status" value="1"/>
</dbReference>
<keyword evidence="1 2" id="KW-0238">DNA-binding</keyword>
<gene>
    <name evidence="5" type="ORF">G9H71_16615</name>
</gene>
<evidence type="ECO:0000256" key="2">
    <source>
        <dbReference type="HAMAP-Rule" id="MF_00274"/>
    </source>
</evidence>
<feature type="coiled-coil region" evidence="3">
    <location>
        <begin position="10"/>
        <end position="37"/>
    </location>
</feature>
<accession>A0ABX0GWQ9</accession>
<dbReference type="PANTHER" id="PTHR33449">
    <property type="entry name" value="NUCLEOID-ASSOCIATED PROTEIN YBAB"/>
    <property type="match status" value="1"/>
</dbReference>
<feature type="compositionally biased region" description="Gly residues" evidence="4">
    <location>
        <begin position="124"/>
        <end position="133"/>
    </location>
</feature>
<organism evidence="5 6">
    <name type="scientific">Motilibacter deserti</name>
    <dbReference type="NCBI Taxonomy" id="2714956"/>
    <lineage>
        <taxon>Bacteria</taxon>
        <taxon>Bacillati</taxon>
        <taxon>Actinomycetota</taxon>
        <taxon>Actinomycetes</taxon>
        <taxon>Motilibacterales</taxon>
        <taxon>Motilibacteraceae</taxon>
        <taxon>Motilibacter</taxon>
    </lineage>
</organism>
<dbReference type="Pfam" id="PF02575">
    <property type="entry name" value="YbaB_DNA_bd"/>
    <property type="match status" value="1"/>
</dbReference>
<evidence type="ECO:0000313" key="5">
    <source>
        <dbReference type="EMBL" id="NHC15403.1"/>
    </source>
</evidence>
<keyword evidence="3" id="KW-0175">Coiled coil</keyword>
<proteinExistence type="inferred from homology"/>
<dbReference type="Gene3D" id="3.30.1310.10">
    <property type="entry name" value="Nucleoid-associated protein YbaB-like domain"/>
    <property type="match status" value="1"/>
</dbReference>
<keyword evidence="2" id="KW-0963">Cytoplasm</keyword>
<comment type="caution">
    <text evidence="5">The sequence shown here is derived from an EMBL/GenBank/DDBJ whole genome shotgun (WGS) entry which is preliminary data.</text>
</comment>
<dbReference type="EMBL" id="JAANNP010000028">
    <property type="protein sequence ID" value="NHC15403.1"/>
    <property type="molecule type" value="Genomic_DNA"/>
</dbReference>
<comment type="similarity">
    <text evidence="2">Belongs to the YbaB/EbfC family.</text>
</comment>
<comment type="subunit">
    <text evidence="2">Homodimer.</text>
</comment>
<dbReference type="PANTHER" id="PTHR33449:SF1">
    <property type="entry name" value="NUCLEOID-ASSOCIATED PROTEIN YBAB"/>
    <property type="match status" value="1"/>
</dbReference>
<name>A0ABX0GWQ9_9ACTN</name>
<evidence type="ECO:0000256" key="4">
    <source>
        <dbReference type="SAM" id="MobiDB-lite"/>
    </source>
</evidence>
<dbReference type="InterPro" id="IPR004401">
    <property type="entry name" value="YbaB/EbfC"/>
</dbReference>
<sequence length="146" mass="13887">MFPGDGSLDLQAVLQQAQQLQQQVLDAQAELAEAQVSGTAGGGLVTATVSGAGELLGLEISPDAVDPADTETLADLVVAAVRDATTRAAELQARAMGPMSEGLGAMGGAFGGLPGGGGIAGGRAGGTAGGAAAGSGLPSAPQPHVD</sequence>
<feature type="region of interest" description="Disordered" evidence="4">
    <location>
        <begin position="124"/>
        <end position="146"/>
    </location>
</feature>
<evidence type="ECO:0000256" key="3">
    <source>
        <dbReference type="SAM" id="Coils"/>
    </source>
</evidence>